<feature type="transmembrane region" description="Helical" evidence="5">
    <location>
        <begin position="443"/>
        <end position="464"/>
    </location>
</feature>
<proteinExistence type="predicted"/>
<feature type="transmembrane region" description="Helical" evidence="5">
    <location>
        <begin position="153"/>
        <end position="177"/>
    </location>
</feature>
<evidence type="ECO:0000313" key="8">
    <source>
        <dbReference type="Proteomes" id="UP000007110"/>
    </source>
</evidence>
<feature type="transmembrane region" description="Helical" evidence="5">
    <location>
        <begin position="184"/>
        <end position="203"/>
    </location>
</feature>
<keyword evidence="4 5" id="KW-0472">Membrane</keyword>
<dbReference type="FunCoup" id="A0A7M7MZD4">
    <property type="interactions" value="24"/>
</dbReference>
<feature type="transmembrane region" description="Helical" evidence="5">
    <location>
        <begin position="270"/>
        <end position="289"/>
    </location>
</feature>
<evidence type="ECO:0000256" key="4">
    <source>
        <dbReference type="ARBA" id="ARBA00023136"/>
    </source>
</evidence>
<dbReference type="InterPro" id="IPR005828">
    <property type="entry name" value="MFS_sugar_transport-like"/>
</dbReference>
<feature type="domain" description="Major facilitator superfamily (MFS) profile" evidence="6">
    <location>
        <begin position="101"/>
        <end position="526"/>
    </location>
</feature>
<keyword evidence="3 5" id="KW-1133">Transmembrane helix</keyword>
<dbReference type="SUPFAM" id="SSF103473">
    <property type="entry name" value="MFS general substrate transporter"/>
    <property type="match status" value="1"/>
</dbReference>
<evidence type="ECO:0000256" key="3">
    <source>
        <dbReference type="ARBA" id="ARBA00022989"/>
    </source>
</evidence>
<dbReference type="OMA" id="LMELPAC"/>
<sequence length="564" mass="63048">MAFDDILLTLGEFGTYQKITFALVFMFWFPAAANVLAVVFLAGSSDHWCQVSEWNNADCTGLGLNESDCAFYKKYLSIPHSVADDDTIVYDQCHKYDVSQVSFSDAMAYFLENTNQSGSRYDFMSCDQGWVHDRALSAYTLTQSFDLVCDRKYLINLSQSIFFIGVLIGSLLFGAISDRYGRKITLIISNVLVVVFGVGAAFSPNYITFVVLRAFQAAGCYGMLLISMVIGTEFVGPSRRAFVAIFISVSFSLGYLLLTFYAYLIRNWRYLLLTLNMTFALFFFFYPFIPESVRWQISKGRYKRAEISIRKVAKINKVKLTDDFFQQTNFYNSKDRQGDKKHDTNLTDLFRTPVLRKRMMIMIVIWMTNNLIFYGFHLSTGSFGVDIYLSFVISGVVEIVSVVLCIPLIEWFGRRYSFIASFVIAGVASFIVIFVPAGAAKTSIAMVGKFGIAASWAICGIYVIEILPTPTRSVGVGICSMASRIVAIATPLLLLLYDVWAPGPFVLQTIAALVAAGLCFILPETRGKKLPETLEDGETFGIKSTEEIQSMDELHLTQRGGVSA</sequence>
<dbReference type="RefSeq" id="XP_030828761.1">
    <property type="nucleotide sequence ID" value="XM_030972901.1"/>
</dbReference>
<dbReference type="PANTHER" id="PTHR24064">
    <property type="entry name" value="SOLUTE CARRIER FAMILY 22 MEMBER"/>
    <property type="match status" value="1"/>
</dbReference>
<dbReference type="PROSITE" id="PS50850">
    <property type="entry name" value="MFS"/>
    <property type="match status" value="1"/>
</dbReference>
<dbReference type="CDD" id="cd17317">
    <property type="entry name" value="MFS_SLC22"/>
    <property type="match status" value="1"/>
</dbReference>
<dbReference type="EnsemblMetazoa" id="XM_030972901">
    <property type="protein sequence ID" value="XP_030828761"/>
    <property type="gene ID" value="LOC591348"/>
</dbReference>
<organism evidence="7 8">
    <name type="scientific">Strongylocentrotus purpuratus</name>
    <name type="common">Purple sea urchin</name>
    <dbReference type="NCBI Taxonomy" id="7668"/>
    <lineage>
        <taxon>Eukaryota</taxon>
        <taxon>Metazoa</taxon>
        <taxon>Echinodermata</taxon>
        <taxon>Eleutherozoa</taxon>
        <taxon>Echinozoa</taxon>
        <taxon>Echinoidea</taxon>
        <taxon>Euechinoidea</taxon>
        <taxon>Echinacea</taxon>
        <taxon>Camarodonta</taxon>
        <taxon>Echinidea</taxon>
        <taxon>Strongylocentrotidae</taxon>
        <taxon>Strongylocentrotus</taxon>
    </lineage>
</organism>
<dbReference type="GO" id="GO:0022857">
    <property type="term" value="F:transmembrane transporter activity"/>
    <property type="evidence" value="ECO:0007669"/>
    <property type="project" value="InterPro"/>
</dbReference>
<feature type="transmembrane region" description="Helical" evidence="5">
    <location>
        <begin position="242"/>
        <end position="264"/>
    </location>
</feature>
<feature type="transmembrane region" description="Helical" evidence="5">
    <location>
        <begin position="359"/>
        <end position="376"/>
    </location>
</feature>
<dbReference type="InParanoid" id="A0A7M7MZD4"/>
<reference evidence="7" key="2">
    <citation type="submission" date="2021-01" db="UniProtKB">
        <authorList>
            <consortium name="EnsemblMetazoa"/>
        </authorList>
    </citation>
    <scope>IDENTIFICATION</scope>
</reference>
<evidence type="ECO:0000259" key="6">
    <source>
        <dbReference type="PROSITE" id="PS50850"/>
    </source>
</evidence>
<feature type="transmembrane region" description="Helical" evidence="5">
    <location>
        <begin position="503"/>
        <end position="522"/>
    </location>
</feature>
<dbReference type="InterPro" id="IPR020846">
    <property type="entry name" value="MFS_dom"/>
</dbReference>
<feature type="transmembrane region" description="Helical" evidence="5">
    <location>
        <begin position="21"/>
        <end position="42"/>
    </location>
</feature>
<keyword evidence="8" id="KW-1185">Reference proteome</keyword>
<dbReference type="InterPro" id="IPR036259">
    <property type="entry name" value="MFS_trans_sf"/>
</dbReference>
<protein>
    <recommendedName>
        <fullName evidence="6">Major facilitator superfamily (MFS) profile domain-containing protein</fullName>
    </recommendedName>
</protein>
<accession>A0A7M7MZD4</accession>
<dbReference type="OrthoDB" id="5296287at2759"/>
<evidence type="ECO:0000256" key="5">
    <source>
        <dbReference type="SAM" id="Phobius"/>
    </source>
</evidence>
<feature type="transmembrane region" description="Helical" evidence="5">
    <location>
        <begin position="388"/>
        <end position="409"/>
    </location>
</feature>
<evidence type="ECO:0000256" key="1">
    <source>
        <dbReference type="ARBA" id="ARBA00004141"/>
    </source>
</evidence>
<dbReference type="Gene3D" id="1.20.1250.20">
    <property type="entry name" value="MFS general substrate transporter like domains"/>
    <property type="match status" value="1"/>
</dbReference>
<evidence type="ECO:0000256" key="2">
    <source>
        <dbReference type="ARBA" id="ARBA00022692"/>
    </source>
</evidence>
<dbReference type="GeneID" id="591348"/>
<dbReference type="Pfam" id="PF00083">
    <property type="entry name" value="Sugar_tr"/>
    <property type="match status" value="1"/>
</dbReference>
<dbReference type="Proteomes" id="UP000007110">
    <property type="component" value="Unassembled WGS sequence"/>
</dbReference>
<feature type="transmembrane region" description="Helical" evidence="5">
    <location>
        <begin position="209"/>
        <end position="230"/>
    </location>
</feature>
<keyword evidence="2 5" id="KW-0812">Transmembrane</keyword>
<dbReference type="GO" id="GO:0016020">
    <property type="term" value="C:membrane"/>
    <property type="evidence" value="ECO:0007669"/>
    <property type="project" value="UniProtKB-SubCell"/>
</dbReference>
<name>A0A7M7MZD4_STRPU</name>
<feature type="transmembrane region" description="Helical" evidence="5">
    <location>
        <begin position="416"/>
        <end position="437"/>
    </location>
</feature>
<feature type="transmembrane region" description="Helical" evidence="5">
    <location>
        <begin position="476"/>
        <end position="497"/>
    </location>
</feature>
<evidence type="ECO:0000313" key="7">
    <source>
        <dbReference type="EnsemblMetazoa" id="XP_030828761"/>
    </source>
</evidence>
<comment type="subcellular location">
    <subcellularLocation>
        <location evidence="1">Membrane</location>
        <topology evidence="1">Multi-pass membrane protein</topology>
    </subcellularLocation>
</comment>
<dbReference type="AlphaFoldDB" id="A0A7M7MZD4"/>
<reference evidence="8" key="1">
    <citation type="submission" date="2015-02" db="EMBL/GenBank/DDBJ databases">
        <title>Genome sequencing for Strongylocentrotus purpuratus.</title>
        <authorList>
            <person name="Murali S."/>
            <person name="Liu Y."/>
            <person name="Vee V."/>
            <person name="English A."/>
            <person name="Wang M."/>
            <person name="Skinner E."/>
            <person name="Han Y."/>
            <person name="Muzny D.M."/>
            <person name="Worley K.C."/>
            <person name="Gibbs R.A."/>
        </authorList>
    </citation>
    <scope>NUCLEOTIDE SEQUENCE</scope>
</reference>